<dbReference type="FunCoup" id="A0A0H2R493">
    <property type="interactions" value="548"/>
</dbReference>
<dbReference type="GO" id="GO:0006417">
    <property type="term" value="P:regulation of translation"/>
    <property type="evidence" value="ECO:0007669"/>
    <property type="project" value="TreeGrafter"/>
</dbReference>
<dbReference type="Gene3D" id="1.25.10.10">
    <property type="entry name" value="Leucine-rich Repeat Variant"/>
    <property type="match status" value="1"/>
</dbReference>
<dbReference type="PANTHER" id="PTHR13389:SF0">
    <property type="entry name" value="PUMILIO HOMOLOG 3"/>
    <property type="match status" value="1"/>
</dbReference>
<dbReference type="InterPro" id="IPR012959">
    <property type="entry name" value="CPL_dom"/>
</dbReference>
<dbReference type="Pfam" id="PF08144">
    <property type="entry name" value="CPL"/>
    <property type="match status" value="1"/>
</dbReference>
<keyword evidence="1" id="KW-0677">Repeat</keyword>
<sequence>MDEEEVEENEGEEGDMEVDEGEKAGKSQSNARESHKAQKALQQERKANKQNSALLQDAKRAWSLARQKNIKTDERKKHIDNLMKVVRGKVQEVVLKHDASRIVQTIVKYGGQTERNEIAAELKGHYRALAQSKYSKFLVTKLIRYCPAHRSSILLEFKSHVIRLLLHREACGVISDSYDLYANAYERSLLLQDFYGKEVALFSSASTKGADATESEKASMRKGLAGALEGADAERRKRILAAVKENLDLVLNNTEKSAVSHSIFHHVMWEYLSEVNHVEDETEREKLRREVFEGSQDVLAEMVHTKDGSRVVREFLAQGTAKDRKQIVKTLKPHVEKICKDDDAQLVLFTALDVIDDTKLTAKSLVADITSKAPSLYQSVQGRRSLLYLIVPRTLRHFSPAQIDMIMETDAIRAKTSKKDPTTRQEEIRKAASEGLVATLLDDAGVFEEVLRDAGGSLLVTEIMLYADGEKPQACENLVRMLSAPYPSEDDTKPHIIDIPHSSRAVKTILQGGHFSKQTKAVVPSTSFSPISLVKLWIQTVGKENTQAMAKAGGAFVVATLCDRVRDDGDAKMKKELKGWFDDRFIAQVGDDVRGKSVLLESIRSL</sequence>
<evidence type="ECO:0000256" key="3">
    <source>
        <dbReference type="SAM" id="MobiDB-lite"/>
    </source>
</evidence>
<accession>A0A0H2R493</accession>
<dbReference type="PANTHER" id="PTHR13389">
    <property type="entry name" value="PUMILIO HOMOLOG 3"/>
    <property type="match status" value="1"/>
</dbReference>
<dbReference type="GO" id="GO:0005730">
    <property type="term" value="C:nucleolus"/>
    <property type="evidence" value="ECO:0007669"/>
    <property type="project" value="TreeGrafter"/>
</dbReference>
<dbReference type="AlphaFoldDB" id="A0A0H2R493"/>
<dbReference type="EMBL" id="KQ086232">
    <property type="protein sequence ID" value="KLO06152.1"/>
    <property type="molecule type" value="Genomic_DNA"/>
</dbReference>
<dbReference type="OrthoDB" id="497380at2759"/>
<feature type="compositionally biased region" description="Acidic residues" evidence="3">
    <location>
        <begin position="1"/>
        <end position="20"/>
    </location>
</feature>
<reference evidence="5 6" key="1">
    <citation type="submission" date="2015-04" db="EMBL/GenBank/DDBJ databases">
        <title>Complete genome sequence of Schizopora paradoxa KUC8140, a cosmopolitan wood degrader in East Asia.</title>
        <authorList>
            <consortium name="DOE Joint Genome Institute"/>
            <person name="Min B."/>
            <person name="Park H."/>
            <person name="Jang Y."/>
            <person name="Kim J.-J."/>
            <person name="Kim K.H."/>
            <person name="Pangilinan J."/>
            <person name="Lipzen A."/>
            <person name="Riley R."/>
            <person name="Grigoriev I.V."/>
            <person name="Spatafora J.W."/>
            <person name="Choi I.-G."/>
        </authorList>
    </citation>
    <scope>NUCLEOTIDE SEQUENCE [LARGE SCALE GENOMIC DNA]</scope>
    <source>
        <strain evidence="5 6">KUC8140</strain>
    </source>
</reference>
<dbReference type="InterPro" id="IPR040059">
    <property type="entry name" value="PUM3"/>
</dbReference>
<keyword evidence="2" id="KW-0694">RNA-binding</keyword>
<evidence type="ECO:0000256" key="1">
    <source>
        <dbReference type="ARBA" id="ARBA00022737"/>
    </source>
</evidence>
<proteinExistence type="predicted"/>
<name>A0A0H2R493_9AGAM</name>
<evidence type="ECO:0000313" key="6">
    <source>
        <dbReference type="Proteomes" id="UP000053477"/>
    </source>
</evidence>
<dbReference type="InterPro" id="IPR001313">
    <property type="entry name" value="Pumilio_RNA-bd_rpt"/>
</dbReference>
<dbReference type="InterPro" id="IPR033133">
    <property type="entry name" value="PUM-HD"/>
</dbReference>
<dbReference type="Proteomes" id="UP000053477">
    <property type="component" value="Unassembled WGS sequence"/>
</dbReference>
<feature type="region of interest" description="Disordered" evidence="3">
    <location>
        <begin position="1"/>
        <end position="51"/>
    </location>
</feature>
<dbReference type="SMART" id="SM00025">
    <property type="entry name" value="Pumilio"/>
    <property type="match status" value="5"/>
</dbReference>
<feature type="compositionally biased region" description="Basic and acidic residues" evidence="3">
    <location>
        <begin position="32"/>
        <end position="47"/>
    </location>
</feature>
<feature type="domain" description="PUM-HD" evidence="4">
    <location>
        <begin position="59"/>
        <end position="393"/>
    </location>
</feature>
<organism evidence="5 6">
    <name type="scientific">Schizopora paradoxa</name>
    <dbReference type="NCBI Taxonomy" id="27342"/>
    <lineage>
        <taxon>Eukaryota</taxon>
        <taxon>Fungi</taxon>
        <taxon>Dikarya</taxon>
        <taxon>Basidiomycota</taxon>
        <taxon>Agaricomycotina</taxon>
        <taxon>Agaricomycetes</taxon>
        <taxon>Hymenochaetales</taxon>
        <taxon>Schizoporaceae</taxon>
        <taxon>Schizopora</taxon>
    </lineage>
</organism>
<dbReference type="InParanoid" id="A0A0H2R493"/>
<dbReference type="SUPFAM" id="SSF48371">
    <property type="entry name" value="ARM repeat"/>
    <property type="match status" value="1"/>
</dbReference>
<evidence type="ECO:0000259" key="4">
    <source>
        <dbReference type="PROSITE" id="PS50303"/>
    </source>
</evidence>
<dbReference type="InterPro" id="IPR016024">
    <property type="entry name" value="ARM-type_fold"/>
</dbReference>
<dbReference type="InterPro" id="IPR011989">
    <property type="entry name" value="ARM-like"/>
</dbReference>
<protein>
    <submittedName>
        <fullName evidence="5">ARM repeat-containing protein</fullName>
    </submittedName>
</protein>
<evidence type="ECO:0000313" key="5">
    <source>
        <dbReference type="EMBL" id="KLO06152.1"/>
    </source>
</evidence>
<dbReference type="PROSITE" id="PS50303">
    <property type="entry name" value="PUM_HD"/>
    <property type="match status" value="1"/>
</dbReference>
<dbReference type="STRING" id="27342.A0A0H2R493"/>
<dbReference type="GO" id="GO:0003729">
    <property type="term" value="F:mRNA binding"/>
    <property type="evidence" value="ECO:0007669"/>
    <property type="project" value="TreeGrafter"/>
</dbReference>
<keyword evidence="6" id="KW-1185">Reference proteome</keyword>
<gene>
    <name evidence="5" type="ORF">SCHPADRAFT_838419</name>
</gene>
<evidence type="ECO:0000256" key="2">
    <source>
        <dbReference type="ARBA" id="ARBA00022884"/>
    </source>
</evidence>